<dbReference type="PANTHER" id="PTHR34094">
    <property type="match status" value="1"/>
</dbReference>
<organism evidence="3 4">
    <name type="scientific">Psychrobacillus soli</name>
    <dbReference type="NCBI Taxonomy" id="1543965"/>
    <lineage>
        <taxon>Bacteria</taxon>
        <taxon>Bacillati</taxon>
        <taxon>Bacillota</taxon>
        <taxon>Bacilli</taxon>
        <taxon>Bacillales</taxon>
        <taxon>Bacillaceae</taxon>
        <taxon>Psychrobacillus</taxon>
    </lineage>
</organism>
<dbReference type="InterPro" id="IPR025164">
    <property type="entry name" value="Toastrack_DUF4097"/>
</dbReference>
<evidence type="ECO:0000313" key="4">
    <source>
        <dbReference type="Proteomes" id="UP000318937"/>
    </source>
</evidence>
<protein>
    <submittedName>
        <fullName evidence="3">Uncharacterized protein</fullName>
    </submittedName>
</protein>
<accession>A0A544T5R7</accession>
<dbReference type="InterPro" id="IPR053959">
    <property type="entry name" value="YvlB/LiaX_N"/>
</dbReference>
<dbReference type="Pfam" id="PF22746">
    <property type="entry name" value="SHOCT-like_DUF2089-C"/>
    <property type="match status" value="1"/>
</dbReference>
<evidence type="ECO:0000259" key="2">
    <source>
        <dbReference type="Pfam" id="PF22746"/>
    </source>
</evidence>
<sequence length="373" mass="41900">MQEERKRILDMVENGTITAQEALALLEELGKQSSPIFSLEKEEPKQEQTHAQNKHQSADFIEDLKRDFTVMGERFMQFMQGTVDKMKEFDFEMPFGEPVVFEERLVKEQATFDDISVNIANGKIEIHPTEETYVHATVKVKSFKNSTEEEAKARFAEEFIFTTEGNKLRVYSDMKTTSVQVILYVPKKAYNHISARLFNGEFTAKNLEANSFKVKTTNGKVTLDALTFKRADIETVNGSVDVQHVVGDSIEVETMNGRIYVDGKLKELEGSSVSGHVILTTKDKEARKIEGTAVAGTVELYVPKDVSLKGETTTQLGKIDVQLSDVTQLNQSEQLLNKKVGFTKLVDSEAEPLRVYGDAKTGSVLVRYTVDSE</sequence>
<evidence type="ECO:0000259" key="1">
    <source>
        <dbReference type="Pfam" id="PF13349"/>
    </source>
</evidence>
<dbReference type="AlphaFoldDB" id="A0A544T5R7"/>
<keyword evidence="4" id="KW-1185">Reference proteome</keyword>
<dbReference type="Proteomes" id="UP000318937">
    <property type="component" value="Unassembled WGS sequence"/>
</dbReference>
<dbReference type="PANTHER" id="PTHR34094:SF1">
    <property type="entry name" value="PROTEIN FAM185A"/>
    <property type="match status" value="1"/>
</dbReference>
<dbReference type="Pfam" id="PF13349">
    <property type="entry name" value="DUF4097"/>
    <property type="match status" value="1"/>
</dbReference>
<gene>
    <name evidence="3" type="ORF">FG383_12930</name>
</gene>
<dbReference type="EMBL" id="VDGG01000026">
    <property type="protein sequence ID" value="TQR12777.1"/>
    <property type="molecule type" value="Genomic_DNA"/>
</dbReference>
<evidence type="ECO:0000313" key="3">
    <source>
        <dbReference type="EMBL" id="TQR12777.1"/>
    </source>
</evidence>
<dbReference type="RefSeq" id="WP_142607811.1">
    <property type="nucleotide sequence ID" value="NZ_VDGG01000026.1"/>
</dbReference>
<feature type="domain" description="YvlB/LiaX N-terminal" evidence="2">
    <location>
        <begin position="3"/>
        <end position="31"/>
    </location>
</feature>
<reference evidence="3 4" key="1">
    <citation type="submission" date="2019-05" db="EMBL/GenBank/DDBJ databases">
        <title>Psychrobacillus vulpis sp. nov., a new species isolated from feces of a red fox that inhabits in The Tablas de Daimiel Natural Park, Albacete, Spain.</title>
        <authorList>
            <person name="Rodriguez M."/>
            <person name="Reina J.C."/>
            <person name="Bejar V."/>
            <person name="Llamas I."/>
        </authorList>
    </citation>
    <scope>NUCLEOTIDE SEQUENCE [LARGE SCALE GENOMIC DNA]</scope>
    <source>
        <strain evidence="3 4">NHI-2</strain>
    </source>
</reference>
<comment type="caution">
    <text evidence="3">The sequence shown here is derived from an EMBL/GenBank/DDBJ whole genome shotgun (WGS) entry which is preliminary data.</text>
</comment>
<name>A0A544T5R7_9BACI</name>
<feature type="domain" description="DUF4097" evidence="1">
    <location>
        <begin position="113"/>
        <end position="333"/>
    </location>
</feature>
<proteinExistence type="predicted"/>
<dbReference type="OrthoDB" id="2240743at2"/>